<feature type="chain" id="PRO_5002067005" description="Lipoprotein" evidence="2">
    <location>
        <begin position="32"/>
        <end position="176"/>
    </location>
</feature>
<dbReference type="AlphaFoldDB" id="A0A0B2ALD4"/>
<sequence>MHAPTKWRTGTAVSAAVLVLACAGCSPGGPASQTAPTPSLVPSPSWTASLSGGDHAQAPGATPLSASWDKGAEQAAKDAAAKAMALFARPGVDQRTWITDLAPLLSPAYRTEAEYIDPAKVPVRKVLAGPALETSAGEPLTARAVFATDAGEWVVLLHRTGAGQPWLVEAIASEND</sequence>
<dbReference type="PROSITE" id="PS51257">
    <property type="entry name" value="PROKAR_LIPOPROTEIN"/>
    <property type="match status" value="1"/>
</dbReference>
<proteinExistence type="predicted"/>
<name>A0A0B2ALD4_9MICC</name>
<gene>
    <name evidence="3" type="ORF">LK10_11645</name>
</gene>
<comment type="caution">
    <text evidence="3">The sequence shown here is derived from an EMBL/GenBank/DDBJ whole genome shotgun (WGS) entry which is preliminary data.</text>
</comment>
<evidence type="ECO:0008006" key="5">
    <source>
        <dbReference type="Google" id="ProtNLM"/>
    </source>
</evidence>
<protein>
    <recommendedName>
        <fullName evidence="5">Lipoprotein</fullName>
    </recommendedName>
</protein>
<accession>A0A0B2ALD4</accession>
<feature type="compositionally biased region" description="Polar residues" evidence="1">
    <location>
        <begin position="31"/>
        <end position="50"/>
    </location>
</feature>
<keyword evidence="2" id="KW-0732">Signal</keyword>
<organism evidence="3 4">
    <name type="scientific">Sinomonas humi</name>
    <dbReference type="NCBI Taxonomy" id="1338436"/>
    <lineage>
        <taxon>Bacteria</taxon>
        <taxon>Bacillati</taxon>
        <taxon>Actinomycetota</taxon>
        <taxon>Actinomycetes</taxon>
        <taxon>Micrococcales</taxon>
        <taxon>Micrococcaceae</taxon>
        <taxon>Sinomonas</taxon>
    </lineage>
</organism>
<feature type="signal peptide" evidence="2">
    <location>
        <begin position="1"/>
        <end position="31"/>
    </location>
</feature>
<dbReference type="EMBL" id="JTDL01000117">
    <property type="protein sequence ID" value="KHL02721.1"/>
    <property type="molecule type" value="Genomic_DNA"/>
</dbReference>
<dbReference type="STRING" id="1338436.LK10_11645"/>
<keyword evidence="4" id="KW-1185">Reference proteome</keyword>
<dbReference type="RefSeq" id="WP_043123829.1">
    <property type="nucleotide sequence ID" value="NZ_JTDL01000117.1"/>
</dbReference>
<evidence type="ECO:0000256" key="1">
    <source>
        <dbReference type="SAM" id="MobiDB-lite"/>
    </source>
</evidence>
<dbReference type="OrthoDB" id="3260457at2"/>
<evidence type="ECO:0000313" key="4">
    <source>
        <dbReference type="Proteomes" id="UP000030982"/>
    </source>
</evidence>
<dbReference type="Proteomes" id="UP000030982">
    <property type="component" value="Unassembled WGS sequence"/>
</dbReference>
<feature type="region of interest" description="Disordered" evidence="1">
    <location>
        <begin position="28"/>
        <end position="66"/>
    </location>
</feature>
<evidence type="ECO:0000313" key="3">
    <source>
        <dbReference type="EMBL" id="KHL02721.1"/>
    </source>
</evidence>
<evidence type="ECO:0000256" key="2">
    <source>
        <dbReference type="SAM" id="SignalP"/>
    </source>
</evidence>
<reference evidence="3 4" key="1">
    <citation type="submission" date="2014-09" db="EMBL/GenBank/DDBJ databases">
        <title>Genome sequence of Sinomonas sp. MUSC 117.</title>
        <authorList>
            <person name="Lee L.-H."/>
        </authorList>
    </citation>
    <scope>NUCLEOTIDE SEQUENCE [LARGE SCALE GENOMIC DNA]</scope>
    <source>
        <strain evidence="3 4">MUSC 117</strain>
    </source>
</reference>